<keyword evidence="1" id="KW-1133">Transmembrane helix</keyword>
<dbReference type="EMBL" id="JBHSBI010000055">
    <property type="protein sequence ID" value="MFC4016051.1"/>
    <property type="molecule type" value="Genomic_DNA"/>
</dbReference>
<dbReference type="Proteomes" id="UP001595851">
    <property type="component" value="Unassembled WGS sequence"/>
</dbReference>
<feature type="transmembrane region" description="Helical" evidence="1">
    <location>
        <begin position="15"/>
        <end position="34"/>
    </location>
</feature>
<accession>A0ABV8GPY5</accession>
<reference evidence="3" key="1">
    <citation type="journal article" date="2019" name="Int. J. Syst. Evol. Microbiol.">
        <title>The Global Catalogue of Microorganisms (GCM) 10K type strain sequencing project: providing services to taxonomists for standard genome sequencing and annotation.</title>
        <authorList>
            <consortium name="The Broad Institute Genomics Platform"/>
            <consortium name="The Broad Institute Genome Sequencing Center for Infectious Disease"/>
            <person name="Wu L."/>
            <person name="Ma J."/>
        </authorList>
    </citation>
    <scope>NUCLEOTIDE SEQUENCE [LARGE SCALE GENOMIC DNA]</scope>
    <source>
        <strain evidence="3">TBRC 1276</strain>
    </source>
</reference>
<evidence type="ECO:0000313" key="3">
    <source>
        <dbReference type="Proteomes" id="UP001595851"/>
    </source>
</evidence>
<dbReference type="InterPro" id="IPR036259">
    <property type="entry name" value="MFS_trans_sf"/>
</dbReference>
<keyword evidence="3" id="KW-1185">Reference proteome</keyword>
<keyword evidence="1" id="KW-0472">Membrane</keyword>
<comment type="caution">
    <text evidence="2">The sequence shown here is derived from an EMBL/GenBank/DDBJ whole genome shotgun (WGS) entry which is preliminary data.</text>
</comment>
<protein>
    <recommendedName>
        <fullName evidence="4">MFS transporter</fullName>
    </recommendedName>
</protein>
<evidence type="ECO:0008006" key="4">
    <source>
        <dbReference type="Google" id="ProtNLM"/>
    </source>
</evidence>
<name>A0ABV8GPY5_9ACTN</name>
<dbReference type="SUPFAM" id="SSF103473">
    <property type="entry name" value="MFS general substrate transporter"/>
    <property type="match status" value="1"/>
</dbReference>
<organism evidence="2 3">
    <name type="scientific">Nonomuraea purpurea</name>
    <dbReference type="NCBI Taxonomy" id="1849276"/>
    <lineage>
        <taxon>Bacteria</taxon>
        <taxon>Bacillati</taxon>
        <taxon>Actinomycetota</taxon>
        <taxon>Actinomycetes</taxon>
        <taxon>Streptosporangiales</taxon>
        <taxon>Streptosporangiaceae</taxon>
        <taxon>Nonomuraea</taxon>
    </lineage>
</organism>
<keyword evidence="1" id="KW-0812">Transmembrane</keyword>
<sequence length="62" mass="6424">MLAVTGAVSMQGRRVGVGGCLVMPSIMSLLITVFDERERRTAIAAWSSVSIAGILAGPSGFQ</sequence>
<proteinExistence type="predicted"/>
<evidence type="ECO:0000256" key="1">
    <source>
        <dbReference type="SAM" id="Phobius"/>
    </source>
</evidence>
<dbReference type="RefSeq" id="WP_379535847.1">
    <property type="nucleotide sequence ID" value="NZ_JBHSBI010000055.1"/>
</dbReference>
<evidence type="ECO:0000313" key="2">
    <source>
        <dbReference type="EMBL" id="MFC4016051.1"/>
    </source>
</evidence>
<gene>
    <name evidence="2" type="ORF">ACFOY2_53195</name>
</gene>